<dbReference type="Proteomes" id="UP000076580">
    <property type="component" value="Chromosome 01"/>
</dbReference>
<name>A0A151GT99_DRECN</name>
<evidence type="ECO:0000313" key="4">
    <source>
        <dbReference type="Proteomes" id="UP000076580"/>
    </source>
</evidence>
<dbReference type="AlphaFoldDB" id="A0A151GT99"/>
<feature type="compositionally biased region" description="Pro residues" evidence="2">
    <location>
        <begin position="188"/>
        <end position="200"/>
    </location>
</feature>
<evidence type="ECO:0000256" key="2">
    <source>
        <dbReference type="SAM" id="MobiDB-lite"/>
    </source>
</evidence>
<feature type="coiled-coil region" evidence="1">
    <location>
        <begin position="285"/>
        <end position="319"/>
    </location>
</feature>
<reference evidence="3 4" key="1">
    <citation type="journal article" date="2016" name="Sci. Rep.">
        <title>Insights into Adaptations to a Near-Obligate Nematode Endoparasitic Lifestyle from the Finished Genome of Drechmeria coniospora.</title>
        <authorList>
            <person name="Zhang L."/>
            <person name="Zhou Z."/>
            <person name="Guo Q."/>
            <person name="Fokkens L."/>
            <person name="Miskei M."/>
            <person name="Pocsi I."/>
            <person name="Zhang W."/>
            <person name="Chen M."/>
            <person name="Wang L."/>
            <person name="Sun Y."/>
            <person name="Donzelli B.G."/>
            <person name="Gibson D.M."/>
            <person name="Nelson D.R."/>
            <person name="Luo J.G."/>
            <person name="Rep M."/>
            <person name="Liu H."/>
            <person name="Yang S."/>
            <person name="Wang J."/>
            <person name="Krasnoff S.B."/>
            <person name="Xu Y."/>
            <person name="Molnar I."/>
            <person name="Lin M."/>
        </authorList>
    </citation>
    <scope>NUCLEOTIDE SEQUENCE [LARGE SCALE GENOMIC DNA]</scope>
    <source>
        <strain evidence="3 4">ARSEF 6962</strain>
    </source>
</reference>
<dbReference type="RefSeq" id="XP_040659584.1">
    <property type="nucleotide sequence ID" value="XM_040798701.1"/>
</dbReference>
<dbReference type="EMBL" id="LAYC01000001">
    <property type="protein sequence ID" value="KYK60232.1"/>
    <property type="molecule type" value="Genomic_DNA"/>
</dbReference>
<accession>A0A151GT99</accession>
<gene>
    <name evidence="3" type="ORF">DCS_01369</name>
</gene>
<comment type="caution">
    <text evidence="3">The sequence shown here is derived from an EMBL/GenBank/DDBJ whole genome shotgun (WGS) entry which is preliminary data.</text>
</comment>
<keyword evidence="4" id="KW-1185">Reference proteome</keyword>
<organism evidence="3 4">
    <name type="scientific">Drechmeria coniospora</name>
    <name type="common">Nematophagous fungus</name>
    <name type="synonym">Meria coniospora</name>
    <dbReference type="NCBI Taxonomy" id="98403"/>
    <lineage>
        <taxon>Eukaryota</taxon>
        <taxon>Fungi</taxon>
        <taxon>Dikarya</taxon>
        <taxon>Ascomycota</taxon>
        <taxon>Pezizomycotina</taxon>
        <taxon>Sordariomycetes</taxon>
        <taxon>Hypocreomycetidae</taxon>
        <taxon>Hypocreales</taxon>
        <taxon>Ophiocordycipitaceae</taxon>
        <taxon>Drechmeria</taxon>
    </lineage>
</organism>
<feature type="region of interest" description="Disordered" evidence="2">
    <location>
        <begin position="1"/>
        <end position="249"/>
    </location>
</feature>
<dbReference type="InParanoid" id="A0A151GT99"/>
<protein>
    <submittedName>
        <fullName evidence="3">Uncharacterized protein</fullName>
    </submittedName>
</protein>
<evidence type="ECO:0000313" key="3">
    <source>
        <dbReference type="EMBL" id="KYK60232.1"/>
    </source>
</evidence>
<dbReference type="STRING" id="98403.A0A151GT99"/>
<feature type="compositionally biased region" description="Basic residues" evidence="2">
    <location>
        <begin position="219"/>
        <end position="229"/>
    </location>
</feature>
<dbReference type="GeneID" id="63714012"/>
<keyword evidence="1" id="KW-0175">Coiled coil</keyword>
<sequence>MDESQAKRRRVAPRSSAGTSTSEELGQAQARRRNHPSFASPTRASLARHNPQILQRRLSASPSKILSPTRAAASSSEAASRRGREMSSQRGTQPGAADVAENVPASEPDLEGYEDEDAGETRRSEAGPRSGSPVRRIGGGFAAAPMRSPVRSRPSPRPLPPPAPEGDDELNPFIGRRLRRSPPTGVNIPPPPEPELPPAVPDVVSSTPPRGIHSSPSRWRSRDRTKKSSPLKPAAERPVHPWTGKQSALAPRSLHQDANVHQSLPRMALDVNTSFARRIVAFDPDESKKQRKDELMAEIAKLKKDLETGKKENERIRLMQTSGRTVAPTDEDALLDLLQRSLDSGKPTAVAPSSQLAQAVLHPLGILPFGKPSFVTTAIEGEILDPDGLKSHHPVLMTADEELPYLQLFSPFSITSSLAVLPPLPNQPPRQRRLLTLRSRDMPGLFTAKLEMVINAINFSILELGVVSVEPSAKFELGPFIDTICSGKCNRTMQQNVGILSWAMGEWCRVALQRARFWLQLEGRLGSEEQVRITTAETRTRLHHGAEAARKESSAPCTKADLIRLLGQQFYQVRVPAAGTGSSSLRLEWKIGFDWTGEAKSTTAISVSVAGKWRQADQRGVLGRVPKLFGDLVEGGEDADVAVHKVIALLAGE</sequence>
<feature type="compositionally biased region" description="Acidic residues" evidence="2">
    <location>
        <begin position="108"/>
        <end position="118"/>
    </location>
</feature>
<feature type="compositionally biased region" description="Pro residues" evidence="2">
    <location>
        <begin position="155"/>
        <end position="164"/>
    </location>
</feature>
<feature type="compositionally biased region" description="Low complexity" evidence="2">
    <location>
        <begin position="142"/>
        <end position="153"/>
    </location>
</feature>
<proteinExistence type="predicted"/>
<evidence type="ECO:0000256" key="1">
    <source>
        <dbReference type="SAM" id="Coils"/>
    </source>
</evidence>